<dbReference type="InterPro" id="IPR029039">
    <property type="entry name" value="Flavoprotein-like_sf"/>
</dbReference>
<name>A0A919YQI4_9BACL</name>
<dbReference type="InterPro" id="IPR005025">
    <property type="entry name" value="FMN_Rdtase-like_dom"/>
</dbReference>
<protein>
    <submittedName>
        <fullName evidence="5">FMN reductase</fullName>
    </submittedName>
</protein>
<dbReference type="Proteomes" id="UP000683139">
    <property type="component" value="Unassembled WGS sequence"/>
</dbReference>
<comment type="caution">
    <text evidence="5">The sequence shown here is derived from an EMBL/GenBank/DDBJ whole genome shotgun (WGS) entry which is preliminary data.</text>
</comment>
<evidence type="ECO:0000259" key="4">
    <source>
        <dbReference type="Pfam" id="PF03358"/>
    </source>
</evidence>
<evidence type="ECO:0000313" key="5">
    <source>
        <dbReference type="EMBL" id="GIP17575.1"/>
    </source>
</evidence>
<accession>A0A919YQI4</accession>
<evidence type="ECO:0000313" key="6">
    <source>
        <dbReference type="Proteomes" id="UP000683139"/>
    </source>
</evidence>
<dbReference type="InterPro" id="IPR051814">
    <property type="entry name" value="NAD(P)H-dep_FMN_reductase"/>
</dbReference>
<organism evidence="5 6">
    <name type="scientific">Paenibacillus montaniterrae</name>
    <dbReference type="NCBI Taxonomy" id="429341"/>
    <lineage>
        <taxon>Bacteria</taxon>
        <taxon>Bacillati</taxon>
        <taxon>Bacillota</taxon>
        <taxon>Bacilli</taxon>
        <taxon>Bacillales</taxon>
        <taxon>Paenibacillaceae</taxon>
        <taxon>Paenibacillus</taxon>
    </lineage>
</organism>
<evidence type="ECO:0000256" key="1">
    <source>
        <dbReference type="ARBA" id="ARBA00022630"/>
    </source>
</evidence>
<dbReference type="PANTHER" id="PTHR43408">
    <property type="entry name" value="FMN REDUCTASE (NADPH)"/>
    <property type="match status" value="1"/>
</dbReference>
<keyword evidence="6" id="KW-1185">Reference proteome</keyword>
<evidence type="ECO:0000256" key="3">
    <source>
        <dbReference type="ARBA" id="ARBA00023002"/>
    </source>
</evidence>
<dbReference type="AlphaFoldDB" id="A0A919YQI4"/>
<dbReference type="Gene3D" id="3.40.50.360">
    <property type="match status" value="1"/>
</dbReference>
<reference evidence="5" key="1">
    <citation type="submission" date="2021-03" db="EMBL/GenBank/DDBJ databases">
        <title>Antimicrobial resistance genes in bacteria isolated from Japanese honey, and their potential for conferring macrolide and lincosamide resistance in the American foulbrood pathogen Paenibacillus larvae.</title>
        <authorList>
            <person name="Okamoto M."/>
            <person name="Kumagai M."/>
            <person name="Kanamori H."/>
            <person name="Takamatsu D."/>
        </authorList>
    </citation>
    <scope>NUCLEOTIDE SEQUENCE</scope>
    <source>
        <strain evidence="5">J40TS1</strain>
    </source>
</reference>
<dbReference type="EMBL" id="BOSE01000006">
    <property type="protein sequence ID" value="GIP17575.1"/>
    <property type="molecule type" value="Genomic_DNA"/>
</dbReference>
<dbReference type="GO" id="GO:0016491">
    <property type="term" value="F:oxidoreductase activity"/>
    <property type="evidence" value="ECO:0007669"/>
    <property type="project" value="UniProtKB-KW"/>
</dbReference>
<gene>
    <name evidence="5" type="ORF">J40TS1_32170</name>
</gene>
<keyword evidence="3" id="KW-0560">Oxidoreductase</keyword>
<feature type="domain" description="NADPH-dependent FMN reductase-like" evidence="4">
    <location>
        <begin position="1"/>
        <end position="146"/>
    </location>
</feature>
<dbReference type="Pfam" id="PF03358">
    <property type="entry name" value="FMN_red"/>
    <property type="match status" value="1"/>
</dbReference>
<dbReference type="PANTHER" id="PTHR43408:SF1">
    <property type="entry name" value="FMN REDUCTASE (NADPH)"/>
    <property type="match status" value="1"/>
</dbReference>
<dbReference type="SUPFAM" id="SSF52218">
    <property type="entry name" value="Flavoproteins"/>
    <property type="match status" value="1"/>
</dbReference>
<evidence type="ECO:0000256" key="2">
    <source>
        <dbReference type="ARBA" id="ARBA00022643"/>
    </source>
</evidence>
<sequence length="170" mass="18471">MKMTMIVGNPKPLSKTFSFAEAALDALKQQLAEQGEQEIELVKIDLANYGTALVQWDQAVIADLIEQVAASSYLVIASPTYKATYTGLLKLFLDILPMGALHNKLVLPMMVGASPQHQLAVELHLKPVLAELGAATMSKGLYLLDTQLEGCTELINEWMAGNKALIAAFR</sequence>
<keyword evidence="1" id="KW-0285">Flavoprotein</keyword>
<proteinExistence type="predicted"/>
<keyword evidence="2" id="KW-0288">FMN</keyword>
<dbReference type="RefSeq" id="WP_213517055.1">
    <property type="nucleotide sequence ID" value="NZ_BOSE01000006.1"/>
</dbReference>